<comment type="caution">
    <text evidence="2">The sequence shown here is derived from an EMBL/GenBank/DDBJ whole genome shotgun (WGS) entry which is preliminary data.</text>
</comment>
<sequence length="95" mass="10464">MGPLNKADKAVLPAAPAHISPSPHSASQLDHARPGHLCFTSVRPTLEWKMYVKLKAILQMKMRGSLAPLEWSHECEKYVSHIPIPPPPPISKKGL</sequence>
<dbReference type="Proteomes" id="UP000824540">
    <property type="component" value="Unassembled WGS sequence"/>
</dbReference>
<gene>
    <name evidence="2" type="ORF">JZ751_012197</name>
</gene>
<reference evidence="2" key="1">
    <citation type="thesis" date="2021" institute="BYU ScholarsArchive" country="Provo, UT, USA">
        <title>Applications of and Algorithms for Genome Assembly and Genomic Analyses with an Emphasis on Marine Teleosts.</title>
        <authorList>
            <person name="Pickett B.D."/>
        </authorList>
    </citation>
    <scope>NUCLEOTIDE SEQUENCE</scope>
    <source>
        <strain evidence="2">HI-2016</strain>
    </source>
</reference>
<evidence type="ECO:0000313" key="3">
    <source>
        <dbReference type="Proteomes" id="UP000824540"/>
    </source>
</evidence>
<name>A0A8T2PRT9_9TELE</name>
<protein>
    <submittedName>
        <fullName evidence="2">Uncharacterized protein</fullName>
    </submittedName>
</protein>
<dbReference type="AlphaFoldDB" id="A0A8T2PRT9"/>
<evidence type="ECO:0000313" key="2">
    <source>
        <dbReference type="EMBL" id="KAG9354073.1"/>
    </source>
</evidence>
<organism evidence="2 3">
    <name type="scientific">Albula glossodonta</name>
    <name type="common">roundjaw bonefish</name>
    <dbReference type="NCBI Taxonomy" id="121402"/>
    <lineage>
        <taxon>Eukaryota</taxon>
        <taxon>Metazoa</taxon>
        <taxon>Chordata</taxon>
        <taxon>Craniata</taxon>
        <taxon>Vertebrata</taxon>
        <taxon>Euteleostomi</taxon>
        <taxon>Actinopterygii</taxon>
        <taxon>Neopterygii</taxon>
        <taxon>Teleostei</taxon>
        <taxon>Albuliformes</taxon>
        <taxon>Albulidae</taxon>
        <taxon>Albula</taxon>
    </lineage>
</organism>
<feature type="compositionally biased region" description="Low complexity" evidence="1">
    <location>
        <begin position="13"/>
        <end position="27"/>
    </location>
</feature>
<feature type="region of interest" description="Disordered" evidence="1">
    <location>
        <begin position="1"/>
        <end position="31"/>
    </location>
</feature>
<dbReference type="EMBL" id="JAFBMS010000003">
    <property type="protein sequence ID" value="KAG9354073.1"/>
    <property type="molecule type" value="Genomic_DNA"/>
</dbReference>
<keyword evidence="3" id="KW-1185">Reference proteome</keyword>
<accession>A0A8T2PRT9</accession>
<proteinExistence type="predicted"/>
<evidence type="ECO:0000256" key="1">
    <source>
        <dbReference type="SAM" id="MobiDB-lite"/>
    </source>
</evidence>